<dbReference type="SMART" id="SM00086">
    <property type="entry name" value="PAC"/>
    <property type="match status" value="2"/>
</dbReference>
<evidence type="ECO:0000256" key="5">
    <source>
        <dbReference type="ARBA" id="ARBA00022741"/>
    </source>
</evidence>
<dbReference type="SUPFAM" id="SSF47384">
    <property type="entry name" value="Homodimeric domain of signal transducing histidine kinase"/>
    <property type="match status" value="1"/>
</dbReference>
<dbReference type="EC" id="2.7.13.3" evidence="2"/>
<dbReference type="InterPro" id="IPR036097">
    <property type="entry name" value="HisK_dim/P_sf"/>
</dbReference>
<dbReference type="SUPFAM" id="SSF55785">
    <property type="entry name" value="PYP-like sensor domain (PAS domain)"/>
    <property type="match status" value="2"/>
</dbReference>
<dbReference type="InterPro" id="IPR003661">
    <property type="entry name" value="HisK_dim/P_dom"/>
</dbReference>
<dbReference type="CDD" id="cd19410">
    <property type="entry name" value="HK9-like_sensor"/>
    <property type="match status" value="1"/>
</dbReference>
<dbReference type="PROSITE" id="PS50113">
    <property type="entry name" value="PAC"/>
    <property type="match status" value="2"/>
</dbReference>
<dbReference type="Pfam" id="PF13426">
    <property type="entry name" value="PAS_9"/>
    <property type="match status" value="1"/>
</dbReference>
<dbReference type="Gene3D" id="1.10.287.130">
    <property type="match status" value="1"/>
</dbReference>
<evidence type="ECO:0000259" key="10">
    <source>
        <dbReference type="PROSITE" id="PS50109"/>
    </source>
</evidence>
<dbReference type="SMART" id="SM00387">
    <property type="entry name" value="HATPase_c"/>
    <property type="match status" value="1"/>
</dbReference>
<dbReference type="InterPro" id="IPR007891">
    <property type="entry name" value="CHASE3"/>
</dbReference>
<dbReference type="Gene3D" id="3.30.450.20">
    <property type="entry name" value="PAS domain"/>
    <property type="match status" value="2"/>
</dbReference>
<comment type="caution">
    <text evidence="13">The sequence shown here is derived from an EMBL/GenBank/DDBJ whole genome shotgun (WGS) entry which is preliminary data.</text>
</comment>
<dbReference type="InterPro" id="IPR013656">
    <property type="entry name" value="PAS_4"/>
</dbReference>
<name>A0ABR9U3Q3_9NOSO</name>
<feature type="domain" description="Histidine kinase" evidence="10">
    <location>
        <begin position="482"/>
        <end position="704"/>
    </location>
</feature>
<sequence length="722" mass="81409">MGKKWYRVQKLKAIFVLALAVVFTNAVVSYSNTVKLIYNQQWLAYSYKSITQIESIQSTLKDTETAQRSYLITADADDLQTYLAAYQQTNSNIQILKNLTANNRQKQQWIALLETKITNRLNILQQEIYLRQNQGLEAVRQQILSDNDKQIGKEIQQLINDSLKAEKNLLQQEMQQSQANSQKAIVTFFIAAIVDLVLVALLYDLLWRYIRQLQQTELALRQSENRLRAMIDAEPECIQLIARDGTLLEINAEGLAMMEVESADILIGKPVDAVIVPEYRAAFADLHKSVCQGNKETLEFEIVGFKGTRRYIETHAVPLRNESDDTFIHLALTRDITQQKQAEQKIREQAALLDVSTDAILVRNIHNQILFWNKGAQSLYGWKAEEVVGKNVLQLLYKEISPQLEEAYLKVMNTGEWRGELHQLTREGKVIIVESRWTLIPDDNGQPKSILSVNTEITQQKQLEAQLLRSQRLESIGTLAGGIAHDLNNILSPILMSVQVLQKKLPDSQSQQILQTLENNVKRGANLLKQVLSFARGIESKRTIVEIQPLMAEIEQIIAQTFPKSIICQIDIPKNLWYVRGDITQLHQVLINLVINARDAMPNGGILRIAAENLVIGEHSAQINIDAKVGSYIAIVVTDTGLGMSSEVQQRIFEPFFTTKEVGKGTGLGLSTALGIIKNHGGFVNVYSQVGRDTQFTVYLPASTFRDTHSLSQQLESVIKDG</sequence>
<dbReference type="PANTHER" id="PTHR43065:SF46">
    <property type="entry name" value="C4-DICARBOXYLATE TRANSPORT SENSOR PROTEIN DCTB"/>
    <property type="match status" value="1"/>
</dbReference>
<dbReference type="InterPro" id="IPR000700">
    <property type="entry name" value="PAS-assoc_C"/>
</dbReference>
<dbReference type="InterPro" id="IPR001610">
    <property type="entry name" value="PAC"/>
</dbReference>
<accession>A0ABR9U3Q3</accession>
<dbReference type="CDD" id="cd00082">
    <property type="entry name" value="HisKA"/>
    <property type="match status" value="1"/>
</dbReference>
<dbReference type="InterPro" id="IPR000014">
    <property type="entry name" value="PAS"/>
</dbReference>
<dbReference type="Proteomes" id="UP000647836">
    <property type="component" value="Unassembled WGS sequence"/>
</dbReference>
<evidence type="ECO:0000256" key="9">
    <source>
        <dbReference type="SAM" id="Phobius"/>
    </source>
</evidence>
<evidence type="ECO:0000256" key="2">
    <source>
        <dbReference type="ARBA" id="ARBA00012438"/>
    </source>
</evidence>
<dbReference type="PROSITE" id="PS50112">
    <property type="entry name" value="PAS"/>
    <property type="match status" value="1"/>
</dbReference>
<dbReference type="SUPFAM" id="SSF55874">
    <property type="entry name" value="ATPase domain of HSP90 chaperone/DNA topoisomerase II/histidine kinase"/>
    <property type="match status" value="1"/>
</dbReference>
<dbReference type="InterPro" id="IPR004358">
    <property type="entry name" value="Sig_transdc_His_kin-like_C"/>
</dbReference>
<feature type="transmembrane region" description="Helical" evidence="9">
    <location>
        <begin position="184"/>
        <end position="206"/>
    </location>
</feature>
<evidence type="ECO:0000256" key="4">
    <source>
        <dbReference type="ARBA" id="ARBA00022679"/>
    </source>
</evidence>
<dbReference type="PROSITE" id="PS50109">
    <property type="entry name" value="HIS_KIN"/>
    <property type="match status" value="1"/>
</dbReference>
<dbReference type="InterPro" id="IPR003594">
    <property type="entry name" value="HATPase_dom"/>
</dbReference>
<evidence type="ECO:0000256" key="7">
    <source>
        <dbReference type="ARBA" id="ARBA00022840"/>
    </source>
</evidence>
<dbReference type="PRINTS" id="PR00344">
    <property type="entry name" value="BCTRLSENSOR"/>
</dbReference>
<evidence type="ECO:0000256" key="1">
    <source>
        <dbReference type="ARBA" id="ARBA00000085"/>
    </source>
</evidence>
<keyword evidence="14" id="KW-1185">Reference proteome</keyword>
<keyword evidence="9" id="KW-0812">Transmembrane</keyword>
<organism evidence="13 14">
    <name type="scientific">Nostoc cf. edaphicum LEGE 07299</name>
    <dbReference type="NCBI Taxonomy" id="2777974"/>
    <lineage>
        <taxon>Bacteria</taxon>
        <taxon>Bacillati</taxon>
        <taxon>Cyanobacteriota</taxon>
        <taxon>Cyanophyceae</taxon>
        <taxon>Nostocales</taxon>
        <taxon>Nostocaceae</taxon>
        <taxon>Nostoc</taxon>
    </lineage>
</organism>
<evidence type="ECO:0000313" key="13">
    <source>
        <dbReference type="EMBL" id="MBE9107291.1"/>
    </source>
</evidence>
<keyword evidence="6" id="KW-0418">Kinase</keyword>
<evidence type="ECO:0000313" key="14">
    <source>
        <dbReference type="Proteomes" id="UP000647836"/>
    </source>
</evidence>
<keyword evidence="9" id="KW-1133">Transmembrane helix</keyword>
<dbReference type="Pfam" id="PF05227">
    <property type="entry name" value="CHASE3"/>
    <property type="match status" value="1"/>
</dbReference>
<protein>
    <recommendedName>
        <fullName evidence="2">histidine kinase</fullName>
        <ecNumber evidence="2">2.7.13.3</ecNumber>
    </recommendedName>
</protein>
<keyword evidence="9" id="KW-0472">Membrane</keyword>
<evidence type="ECO:0000259" key="12">
    <source>
        <dbReference type="PROSITE" id="PS50113"/>
    </source>
</evidence>
<evidence type="ECO:0000256" key="3">
    <source>
        <dbReference type="ARBA" id="ARBA00022553"/>
    </source>
</evidence>
<keyword evidence="8" id="KW-0902">Two-component regulatory system</keyword>
<dbReference type="Gene3D" id="3.30.565.10">
    <property type="entry name" value="Histidine kinase-like ATPase, C-terminal domain"/>
    <property type="match status" value="1"/>
</dbReference>
<dbReference type="NCBIfam" id="TIGR00229">
    <property type="entry name" value="sensory_box"/>
    <property type="match status" value="2"/>
</dbReference>
<evidence type="ECO:0000256" key="6">
    <source>
        <dbReference type="ARBA" id="ARBA00022777"/>
    </source>
</evidence>
<dbReference type="InterPro" id="IPR005467">
    <property type="entry name" value="His_kinase_dom"/>
</dbReference>
<dbReference type="PANTHER" id="PTHR43065">
    <property type="entry name" value="SENSOR HISTIDINE KINASE"/>
    <property type="match status" value="1"/>
</dbReference>
<evidence type="ECO:0000256" key="8">
    <source>
        <dbReference type="ARBA" id="ARBA00023012"/>
    </source>
</evidence>
<dbReference type="SMART" id="SM00388">
    <property type="entry name" value="HisKA"/>
    <property type="match status" value="1"/>
</dbReference>
<keyword evidence="5" id="KW-0547">Nucleotide-binding</keyword>
<dbReference type="SMART" id="SM00091">
    <property type="entry name" value="PAS"/>
    <property type="match status" value="2"/>
</dbReference>
<dbReference type="Pfam" id="PF08448">
    <property type="entry name" value="PAS_4"/>
    <property type="match status" value="1"/>
</dbReference>
<keyword evidence="4" id="KW-0808">Transferase</keyword>
<dbReference type="Pfam" id="PF00512">
    <property type="entry name" value="HisKA"/>
    <property type="match status" value="1"/>
</dbReference>
<comment type="catalytic activity">
    <reaction evidence="1">
        <text>ATP + protein L-histidine = ADP + protein N-phospho-L-histidine.</text>
        <dbReference type="EC" id="2.7.13.3"/>
    </reaction>
</comment>
<feature type="domain" description="PAC" evidence="12">
    <location>
        <begin position="417"/>
        <end position="469"/>
    </location>
</feature>
<dbReference type="EMBL" id="JADEXF010000800">
    <property type="protein sequence ID" value="MBE9107291.1"/>
    <property type="molecule type" value="Genomic_DNA"/>
</dbReference>
<proteinExistence type="predicted"/>
<dbReference type="CDD" id="cd00130">
    <property type="entry name" value="PAS"/>
    <property type="match status" value="1"/>
</dbReference>
<evidence type="ECO:0000259" key="11">
    <source>
        <dbReference type="PROSITE" id="PS50112"/>
    </source>
</evidence>
<feature type="domain" description="PAC" evidence="12">
    <location>
        <begin position="296"/>
        <end position="348"/>
    </location>
</feature>
<keyword evidence="7" id="KW-0067">ATP-binding</keyword>
<keyword evidence="3" id="KW-0597">Phosphoprotein</keyword>
<dbReference type="Pfam" id="PF02518">
    <property type="entry name" value="HATPase_c"/>
    <property type="match status" value="1"/>
</dbReference>
<dbReference type="InterPro" id="IPR036890">
    <property type="entry name" value="HATPase_C_sf"/>
</dbReference>
<gene>
    <name evidence="13" type="ORF">IQ229_20875</name>
</gene>
<reference evidence="13 14" key="1">
    <citation type="submission" date="2020-10" db="EMBL/GenBank/DDBJ databases">
        <authorList>
            <person name="Castelo-Branco R."/>
            <person name="Eusebio N."/>
            <person name="Adriana R."/>
            <person name="Vieira A."/>
            <person name="Brugerolle De Fraissinette N."/>
            <person name="Rezende De Castro R."/>
            <person name="Schneider M.P."/>
            <person name="Vasconcelos V."/>
            <person name="Leao P.N."/>
        </authorList>
    </citation>
    <scope>NUCLEOTIDE SEQUENCE [LARGE SCALE GENOMIC DNA]</scope>
    <source>
        <strain evidence="13 14">LEGE 07299</strain>
    </source>
</reference>
<dbReference type="InterPro" id="IPR035965">
    <property type="entry name" value="PAS-like_dom_sf"/>
</dbReference>
<feature type="domain" description="PAS" evidence="11">
    <location>
        <begin position="345"/>
        <end position="415"/>
    </location>
</feature>